<dbReference type="AlphaFoldDB" id="A0A1H3D058"/>
<evidence type="ECO:0000313" key="3">
    <source>
        <dbReference type="Proteomes" id="UP000198500"/>
    </source>
</evidence>
<dbReference type="RefSeq" id="WP_092570250.1">
    <property type="nucleotide sequence ID" value="NZ_BMXH01000005.1"/>
</dbReference>
<dbReference type="InterPro" id="IPR017926">
    <property type="entry name" value="GATASE"/>
</dbReference>
<dbReference type="Gene3D" id="3.40.50.880">
    <property type="match status" value="1"/>
</dbReference>
<evidence type="ECO:0000259" key="1">
    <source>
        <dbReference type="Pfam" id="PF00117"/>
    </source>
</evidence>
<dbReference type="PANTHER" id="PTHR42695">
    <property type="entry name" value="GLUTAMINE AMIDOTRANSFERASE YLR126C-RELATED"/>
    <property type="match status" value="1"/>
</dbReference>
<organism evidence="2 3">
    <name type="scientific">Aidingimonas halophila</name>
    <dbReference type="NCBI Taxonomy" id="574349"/>
    <lineage>
        <taxon>Bacteria</taxon>
        <taxon>Pseudomonadati</taxon>
        <taxon>Pseudomonadota</taxon>
        <taxon>Gammaproteobacteria</taxon>
        <taxon>Oceanospirillales</taxon>
        <taxon>Halomonadaceae</taxon>
        <taxon>Aidingimonas</taxon>
    </lineage>
</organism>
<dbReference type="PROSITE" id="PS51273">
    <property type="entry name" value="GATASE_TYPE_1"/>
    <property type="match status" value="1"/>
</dbReference>
<dbReference type="Pfam" id="PF00117">
    <property type="entry name" value="GATase"/>
    <property type="match status" value="1"/>
</dbReference>
<feature type="domain" description="Glutamine amidotransferase" evidence="1">
    <location>
        <begin position="57"/>
        <end position="187"/>
    </location>
</feature>
<dbReference type="InterPro" id="IPR044992">
    <property type="entry name" value="ChyE-like"/>
</dbReference>
<dbReference type="GO" id="GO:0005829">
    <property type="term" value="C:cytosol"/>
    <property type="evidence" value="ECO:0007669"/>
    <property type="project" value="TreeGrafter"/>
</dbReference>
<dbReference type="CDD" id="cd01741">
    <property type="entry name" value="GATase1_1"/>
    <property type="match status" value="1"/>
</dbReference>
<dbReference type="InterPro" id="IPR029062">
    <property type="entry name" value="Class_I_gatase-like"/>
</dbReference>
<dbReference type="OrthoDB" id="9813383at2"/>
<dbReference type="STRING" id="574349.SAMN05443545_106139"/>
<keyword evidence="3" id="KW-1185">Reference proteome</keyword>
<evidence type="ECO:0000313" key="2">
    <source>
        <dbReference type="EMBL" id="SDX59069.1"/>
    </source>
</evidence>
<dbReference type="Proteomes" id="UP000198500">
    <property type="component" value="Unassembled WGS sequence"/>
</dbReference>
<dbReference type="SUPFAM" id="SSF52317">
    <property type="entry name" value="Class I glutamine amidotransferase-like"/>
    <property type="match status" value="1"/>
</dbReference>
<name>A0A1H3D058_9GAMM</name>
<accession>A0A1H3D058</accession>
<sequence>MTALSLCIIENGLVPDDLKPQFGSYPDMIRQWLAPSLPEASFAECSPVSGEAMPAADAYDGYLLTGSRHSSYEDGDWIRDIRQFLRQAIDLKRPVFGICFGHQIMADAFGGQTTKADNGWGVGAQEYTASLGMPDDKAGFFVFHQDQVTSVPPAAKVIGGSAHCPNGVLEYSFPALSVQFHPEFTSEYVEALANKYGGDVIPSDTSQAAIASLQDVAVDNTRLADDVAAFFRRWT</sequence>
<gene>
    <name evidence="2" type="ORF">SAMN05443545_106139</name>
</gene>
<dbReference type="PANTHER" id="PTHR42695:SF5">
    <property type="entry name" value="GLUTAMINE AMIDOTRANSFERASE YLR126C-RELATED"/>
    <property type="match status" value="1"/>
</dbReference>
<protein>
    <submittedName>
        <fullName evidence="2">GMP synthase (Glutamine-hydrolysing)</fullName>
    </submittedName>
</protein>
<reference evidence="2 3" key="1">
    <citation type="submission" date="2016-10" db="EMBL/GenBank/DDBJ databases">
        <authorList>
            <person name="de Groot N.N."/>
        </authorList>
    </citation>
    <scope>NUCLEOTIDE SEQUENCE [LARGE SCALE GENOMIC DNA]</scope>
    <source>
        <strain evidence="2 3">DSM 19219</strain>
    </source>
</reference>
<proteinExistence type="predicted"/>
<dbReference type="EMBL" id="FNNI01000006">
    <property type="protein sequence ID" value="SDX59069.1"/>
    <property type="molecule type" value="Genomic_DNA"/>
</dbReference>